<keyword evidence="3" id="KW-1185">Reference proteome</keyword>
<organism evidence="2 3">
    <name type="scientific">Alteribacillus bidgolensis</name>
    <dbReference type="NCBI Taxonomy" id="930129"/>
    <lineage>
        <taxon>Bacteria</taxon>
        <taxon>Bacillati</taxon>
        <taxon>Bacillota</taxon>
        <taxon>Bacilli</taxon>
        <taxon>Bacillales</taxon>
        <taxon>Bacillaceae</taxon>
        <taxon>Alteribacillus</taxon>
    </lineage>
</organism>
<sequence>MFLFAGDSQSPRYQKQGELNGQEGREVEPERRRQQHEDQGQQGDPEEDAGEQKGQRQEEEVTSKSPPL</sequence>
<evidence type="ECO:0000256" key="1">
    <source>
        <dbReference type="SAM" id="MobiDB-lite"/>
    </source>
</evidence>
<feature type="compositionally biased region" description="Basic and acidic residues" evidence="1">
    <location>
        <begin position="23"/>
        <end position="39"/>
    </location>
</feature>
<dbReference type="AlphaFoldDB" id="A0A1G8Q753"/>
<dbReference type="Proteomes" id="UP000199017">
    <property type="component" value="Unassembled WGS sequence"/>
</dbReference>
<evidence type="ECO:0000313" key="3">
    <source>
        <dbReference type="Proteomes" id="UP000199017"/>
    </source>
</evidence>
<name>A0A1G8Q753_9BACI</name>
<reference evidence="2 3" key="1">
    <citation type="submission" date="2016-10" db="EMBL/GenBank/DDBJ databases">
        <authorList>
            <person name="de Groot N.N."/>
        </authorList>
    </citation>
    <scope>NUCLEOTIDE SEQUENCE [LARGE SCALE GENOMIC DNA]</scope>
    <source>
        <strain evidence="3">P4B,CCM 7963,CECT 7998,DSM 25260,IBRC-M 10614,KCTC 13821</strain>
    </source>
</reference>
<feature type="compositionally biased region" description="Polar residues" evidence="1">
    <location>
        <begin position="7"/>
        <end position="19"/>
    </location>
</feature>
<feature type="compositionally biased region" description="Basic and acidic residues" evidence="1">
    <location>
        <begin position="50"/>
        <end position="62"/>
    </location>
</feature>
<dbReference type="EMBL" id="FNDU01000018">
    <property type="protein sequence ID" value="SDJ00501.1"/>
    <property type="molecule type" value="Genomic_DNA"/>
</dbReference>
<proteinExistence type="predicted"/>
<evidence type="ECO:0000313" key="2">
    <source>
        <dbReference type="EMBL" id="SDJ00501.1"/>
    </source>
</evidence>
<protein>
    <submittedName>
        <fullName evidence="2">Uncharacterized protein</fullName>
    </submittedName>
</protein>
<feature type="region of interest" description="Disordered" evidence="1">
    <location>
        <begin position="1"/>
        <end position="68"/>
    </location>
</feature>
<gene>
    <name evidence="2" type="ORF">SAMN05216352_11824</name>
</gene>
<accession>A0A1G8Q753</accession>